<comment type="similarity">
    <text evidence="1">Belongs to the short-chain dehydrogenases/reductases (SDR) family.</text>
</comment>
<dbReference type="InterPro" id="IPR050259">
    <property type="entry name" value="SDR"/>
</dbReference>
<dbReference type="SUPFAM" id="SSF51735">
    <property type="entry name" value="NAD(P)-binding Rossmann-fold domains"/>
    <property type="match status" value="1"/>
</dbReference>
<dbReference type="EMBL" id="FNDZ01000004">
    <property type="protein sequence ID" value="SDI77234.1"/>
    <property type="molecule type" value="Genomic_DNA"/>
</dbReference>
<evidence type="ECO:0000256" key="2">
    <source>
        <dbReference type="ARBA" id="ARBA00023002"/>
    </source>
</evidence>
<dbReference type="NCBIfam" id="NF047420">
    <property type="entry name" value="EF_P_mod_YmfI"/>
    <property type="match status" value="1"/>
</dbReference>
<dbReference type="PANTHER" id="PTHR42879">
    <property type="entry name" value="3-OXOACYL-(ACYL-CARRIER-PROTEIN) REDUCTASE"/>
    <property type="match status" value="1"/>
</dbReference>
<organism evidence="4 5">
    <name type="scientific">Proteiniclasticum ruminis</name>
    <dbReference type="NCBI Taxonomy" id="398199"/>
    <lineage>
        <taxon>Bacteria</taxon>
        <taxon>Bacillati</taxon>
        <taxon>Bacillota</taxon>
        <taxon>Clostridia</taxon>
        <taxon>Eubacteriales</taxon>
        <taxon>Clostridiaceae</taxon>
        <taxon>Proteiniclasticum</taxon>
    </lineage>
</organism>
<dbReference type="InterPro" id="IPR020904">
    <property type="entry name" value="Sc_DH/Rdtase_CS"/>
</dbReference>
<dbReference type="PANTHER" id="PTHR42879:SF2">
    <property type="entry name" value="3-OXOACYL-[ACYL-CARRIER-PROTEIN] REDUCTASE FABG"/>
    <property type="match status" value="1"/>
</dbReference>
<evidence type="ECO:0000313" key="4">
    <source>
        <dbReference type="EMBL" id="SDI77234.1"/>
    </source>
</evidence>
<dbReference type="GO" id="GO:0008202">
    <property type="term" value="P:steroid metabolic process"/>
    <property type="evidence" value="ECO:0007669"/>
    <property type="project" value="UniProtKB-KW"/>
</dbReference>
<dbReference type="FunFam" id="3.40.50.720:FF:000173">
    <property type="entry name" value="3-oxoacyl-[acyl-carrier protein] reductase"/>
    <property type="match status" value="1"/>
</dbReference>
<dbReference type="AlphaFoldDB" id="A0A1G8NAF6"/>
<dbReference type="Gene3D" id="3.40.50.720">
    <property type="entry name" value="NAD(P)-binding Rossmann-like Domain"/>
    <property type="match status" value="1"/>
</dbReference>
<keyword evidence="2" id="KW-0560">Oxidoreductase</keyword>
<dbReference type="RefSeq" id="WP_031576028.1">
    <property type="nucleotide sequence ID" value="NZ_FNDZ01000004.1"/>
</dbReference>
<name>A0A1G8NAF6_9CLOT</name>
<dbReference type="PRINTS" id="PR00080">
    <property type="entry name" value="SDRFAMILY"/>
</dbReference>
<evidence type="ECO:0000256" key="3">
    <source>
        <dbReference type="ARBA" id="ARBA00023221"/>
    </source>
</evidence>
<sequence>MKKAVITGATGGIGEAIARKFASLGYELILIFSKNLEKAQQLKEELSAQVPVSIYSLDFSDTKSYTTEFQHILNHHSSIDVLIHSAGISVRSLFHEMQDSEFERLFEVNVKPLFYLTKEVIPKMISKGEGSILSISSIWGSRAASMEVAYSMTKGAVEQFTRSLAAELSHMNIRVNAIAPGGVHTELLSNLTPEEMRTFTEDIPFNRLASPEEIADLAAFLVQKGTYITGQVLTIDGGFTL</sequence>
<dbReference type="PRINTS" id="PR00081">
    <property type="entry name" value="GDHRDH"/>
</dbReference>
<dbReference type="Pfam" id="PF13561">
    <property type="entry name" value="adh_short_C2"/>
    <property type="match status" value="1"/>
</dbReference>
<accession>A0A1G8NAF6</accession>
<keyword evidence="3" id="KW-0753">Steroid metabolism</keyword>
<dbReference type="InterPro" id="IPR002347">
    <property type="entry name" value="SDR_fam"/>
</dbReference>
<protein>
    <submittedName>
        <fullName evidence="4">3-oxoacyl-[acyl-carrier protein] reductase</fullName>
    </submittedName>
</protein>
<proteinExistence type="inferred from homology"/>
<evidence type="ECO:0000256" key="1">
    <source>
        <dbReference type="ARBA" id="ARBA00006484"/>
    </source>
</evidence>
<keyword evidence="3" id="KW-0443">Lipid metabolism</keyword>
<evidence type="ECO:0000313" key="5">
    <source>
        <dbReference type="Proteomes" id="UP000183255"/>
    </source>
</evidence>
<reference evidence="4 5" key="1">
    <citation type="submission" date="2016-10" db="EMBL/GenBank/DDBJ databases">
        <authorList>
            <person name="de Groot N.N."/>
        </authorList>
    </citation>
    <scope>NUCLEOTIDE SEQUENCE [LARGE SCALE GENOMIC DNA]</scope>
    <source>
        <strain evidence="4 5">CGMCC 1.5058</strain>
    </source>
</reference>
<dbReference type="InterPro" id="IPR036291">
    <property type="entry name" value="NAD(P)-bd_dom_sf"/>
</dbReference>
<dbReference type="GO" id="GO:0032787">
    <property type="term" value="P:monocarboxylic acid metabolic process"/>
    <property type="evidence" value="ECO:0007669"/>
    <property type="project" value="UniProtKB-ARBA"/>
</dbReference>
<gene>
    <name evidence="4" type="ORF">SAMN05421804_104146</name>
</gene>
<dbReference type="CDD" id="cd05233">
    <property type="entry name" value="SDR_c"/>
    <property type="match status" value="1"/>
</dbReference>
<dbReference type="GO" id="GO:0016491">
    <property type="term" value="F:oxidoreductase activity"/>
    <property type="evidence" value="ECO:0007669"/>
    <property type="project" value="UniProtKB-KW"/>
</dbReference>
<dbReference type="Proteomes" id="UP000183255">
    <property type="component" value="Unassembled WGS sequence"/>
</dbReference>
<dbReference type="PROSITE" id="PS00061">
    <property type="entry name" value="ADH_SHORT"/>
    <property type="match status" value="1"/>
</dbReference>